<dbReference type="AlphaFoldDB" id="A0A5J4YHQ7"/>
<feature type="compositionally biased region" description="Polar residues" evidence="1">
    <location>
        <begin position="533"/>
        <end position="554"/>
    </location>
</feature>
<keyword evidence="3" id="KW-1185">Reference proteome</keyword>
<dbReference type="SUPFAM" id="SSF55729">
    <property type="entry name" value="Acyl-CoA N-acyltransferases (Nat)"/>
    <property type="match status" value="1"/>
</dbReference>
<dbReference type="Gene3D" id="3.40.630.30">
    <property type="match status" value="1"/>
</dbReference>
<evidence type="ECO:0000313" key="3">
    <source>
        <dbReference type="Proteomes" id="UP000324585"/>
    </source>
</evidence>
<dbReference type="OrthoDB" id="1946at2759"/>
<name>A0A5J4YHQ7_PORPP</name>
<dbReference type="Proteomes" id="UP000324585">
    <property type="component" value="Unassembled WGS sequence"/>
</dbReference>
<reference evidence="3" key="1">
    <citation type="journal article" date="2019" name="Nat. Commun.">
        <title>Expansion of phycobilisome linker gene families in mesophilic red algae.</title>
        <authorList>
            <person name="Lee J."/>
            <person name="Kim D."/>
            <person name="Bhattacharya D."/>
            <person name="Yoon H.S."/>
        </authorList>
    </citation>
    <scope>NUCLEOTIDE SEQUENCE [LARGE SCALE GENOMIC DNA]</scope>
    <source>
        <strain evidence="3">CCMP 1328</strain>
    </source>
</reference>
<gene>
    <name evidence="2" type="ORF">FVE85_9841</name>
</gene>
<dbReference type="PANTHER" id="PTHR47017">
    <property type="entry name" value="ACYL-COA"/>
    <property type="match status" value="1"/>
</dbReference>
<dbReference type="PANTHER" id="PTHR47017:SF1">
    <property type="entry name" value="ACYL-COA"/>
    <property type="match status" value="1"/>
</dbReference>
<evidence type="ECO:0000256" key="1">
    <source>
        <dbReference type="SAM" id="MobiDB-lite"/>
    </source>
</evidence>
<comment type="caution">
    <text evidence="2">The sequence shown here is derived from an EMBL/GenBank/DDBJ whole genome shotgun (WGS) entry which is preliminary data.</text>
</comment>
<dbReference type="Pfam" id="PF04339">
    <property type="entry name" value="FemAB_like"/>
    <property type="match status" value="1"/>
</dbReference>
<dbReference type="InterPro" id="IPR016181">
    <property type="entry name" value="Acyl_CoA_acyltransferase"/>
</dbReference>
<sequence>MRSSCELLFVCGGGGGGGGGGGHSKLVTRGDGYCGMDAFGVNVSRAWGVFGGLATVRRDVICLAGLAGDSEKNQKKENTWWSGRGATKRGSARVRHVETCRYAAVRVDDGNEQHRPQGGASRASAAADDEWNAAELEFEVVDGVQKVGAAAWDALLCDDDSPFLLHDWMRCMEESDCASTRKGWTPSHLLVRRSGGSGAQVERGGAGEALLAVVPVYIKMDSMGEFVFDQQWAEIAYANGIPYYPKMLVGVPFTPASGRRFLTAPGLSHTARERLVSLAGRALMQLAQRVRTSSVHVNFCEQDEVEALTALGFAHRRGVQYHFKNHDGNEYTSFDDYLARFKSKKRIQMKRERKSVYEDAQITIRVLRGDEIPKEMYATMYDIYCTTIDKMFIWGRKYLSRRFFQLLSEAEHVRPYLTFIVAYNQRGAPVAGTFNLVKSGRFYGRYWGALEEIRNLHFETCYYRAIEYVIEHGLRTMEPGAGGGDFKHMRGFDPVITHSMHWCANPALHDFIVRFADVEGGRVESAVDAIGSSIRQPSPSRSTPASGTESDGQL</sequence>
<feature type="region of interest" description="Disordered" evidence="1">
    <location>
        <begin position="529"/>
        <end position="554"/>
    </location>
</feature>
<accession>A0A5J4YHQ7</accession>
<organism evidence="2 3">
    <name type="scientific">Porphyridium purpureum</name>
    <name type="common">Red alga</name>
    <name type="synonym">Porphyridium cruentum</name>
    <dbReference type="NCBI Taxonomy" id="35688"/>
    <lineage>
        <taxon>Eukaryota</taxon>
        <taxon>Rhodophyta</taxon>
        <taxon>Bangiophyceae</taxon>
        <taxon>Porphyridiales</taxon>
        <taxon>Porphyridiaceae</taxon>
        <taxon>Porphyridium</taxon>
    </lineage>
</organism>
<proteinExistence type="predicted"/>
<dbReference type="EMBL" id="VRMN01000017">
    <property type="protein sequence ID" value="KAA8490949.1"/>
    <property type="molecule type" value="Genomic_DNA"/>
</dbReference>
<protein>
    <recommendedName>
        <fullName evidence="4">GNAT family N-acetyltransferase</fullName>
    </recommendedName>
</protein>
<dbReference type="InterPro" id="IPR007434">
    <property type="entry name" value="FemAB-like"/>
</dbReference>
<evidence type="ECO:0008006" key="4">
    <source>
        <dbReference type="Google" id="ProtNLM"/>
    </source>
</evidence>
<evidence type="ECO:0000313" key="2">
    <source>
        <dbReference type="EMBL" id="KAA8490949.1"/>
    </source>
</evidence>